<dbReference type="HOGENOM" id="CLU_2536824_0_0_9"/>
<sequence>MEKSTTGKSAISKDMTKKKSTISKDKTKKQTFFDVVYCIINAINRALNNRTLSKDECPFFFYRMSFFLLMFFLLFLSILFPSC</sequence>
<keyword evidence="2" id="KW-0812">Transmembrane</keyword>
<protein>
    <submittedName>
        <fullName evidence="3">Uncharacterized protein</fullName>
    </submittedName>
</protein>
<feature type="region of interest" description="Disordered" evidence="1">
    <location>
        <begin position="1"/>
        <end position="24"/>
    </location>
</feature>
<feature type="transmembrane region" description="Helical" evidence="2">
    <location>
        <begin position="60"/>
        <end position="80"/>
    </location>
</feature>
<evidence type="ECO:0000256" key="2">
    <source>
        <dbReference type="SAM" id="Phobius"/>
    </source>
</evidence>
<dbReference type="KEGG" id="cct:CC1_21360"/>
<evidence type="ECO:0000256" key="1">
    <source>
        <dbReference type="SAM" id="MobiDB-lite"/>
    </source>
</evidence>
<organism evidence="3 4">
    <name type="scientific">Coprococcus catus GD/7</name>
    <dbReference type="NCBI Taxonomy" id="717962"/>
    <lineage>
        <taxon>Bacteria</taxon>
        <taxon>Bacillati</taxon>
        <taxon>Bacillota</taxon>
        <taxon>Clostridia</taxon>
        <taxon>Lachnospirales</taxon>
        <taxon>Lachnospiraceae</taxon>
        <taxon>Coprococcus</taxon>
    </lineage>
</organism>
<keyword evidence="2" id="KW-1133">Transmembrane helix</keyword>
<reference evidence="3 4" key="1">
    <citation type="submission" date="2010-03" db="EMBL/GenBank/DDBJ databases">
        <title>The genome sequence of Coprococcus catus GD/7.</title>
        <authorList>
            <consortium name="metaHIT consortium -- http://www.metahit.eu/"/>
            <person name="Pajon A."/>
            <person name="Turner K."/>
            <person name="Parkhill J."/>
            <person name="Duncan S."/>
            <person name="Flint H."/>
        </authorList>
    </citation>
    <scope>NUCLEOTIDE SEQUENCE [LARGE SCALE GENOMIC DNA]</scope>
    <source>
        <strain evidence="3 4">GD/7</strain>
    </source>
</reference>
<feature type="compositionally biased region" description="Basic and acidic residues" evidence="1">
    <location>
        <begin position="14"/>
        <end position="24"/>
    </location>
</feature>
<name>D4J921_9FIRM</name>
<reference evidence="3 4" key="2">
    <citation type="submission" date="2010-03" db="EMBL/GenBank/DDBJ databases">
        <authorList>
            <person name="Pajon A."/>
        </authorList>
    </citation>
    <scope>NUCLEOTIDE SEQUENCE [LARGE SCALE GENOMIC DNA]</scope>
    <source>
        <strain evidence="3 4">GD/7</strain>
    </source>
</reference>
<evidence type="ECO:0000313" key="4">
    <source>
        <dbReference type="Proteomes" id="UP000008798"/>
    </source>
</evidence>
<evidence type="ECO:0000313" key="3">
    <source>
        <dbReference type="EMBL" id="CBK80842.1"/>
    </source>
</evidence>
<gene>
    <name evidence="3" type="ORF">CC1_21360</name>
</gene>
<accession>D4J921</accession>
<proteinExistence type="predicted"/>
<dbReference type="AlphaFoldDB" id="D4J921"/>
<dbReference type="Proteomes" id="UP000008798">
    <property type="component" value="Chromosome"/>
</dbReference>
<dbReference type="EMBL" id="FP929038">
    <property type="protein sequence ID" value="CBK80842.1"/>
    <property type="molecule type" value="Genomic_DNA"/>
</dbReference>
<keyword evidence="2" id="KW-0472">Membrane</keyword>